<dbReference type="Proteomes" id="UP000034883">
    <property type="component" value="Chromosome"/>
</dbReference>
<evidence type="ECO:0000313" key="7">
    <source>
        <dbReference type="Proteomes" id="UP000034883"/>
    </source>
</evidence>
<dbReference type="KEGG" id="samy:DB32_004665"/>
<feature type="region of interest" description="Disordered" evidence="4">
    <location>
        <begin position="262"/>
        <end position="293"/>
    </location>
</feature>
<keyword evidence="3" id="KW-0804">Transcription</keyword>
<dbReference type="InterPro" id="IPR009057">
    <property type="entry name" value="Homeodomain-like_sf"/>
</dbReference>
<evidence type="ECO:0000256" key="2">
    <source>
        <dbReference type="ARBA" id="ARBA00023125"/>
    </source>
</evidence>
<keyword evidence="1" id="KW-0805">Transcription regulation</keyword>
<dbReference type="PANTHER" id="PTHR46796:SF14">
    <property type="entry name" value="TRANSCRIPTIONAL REGULATORY PROTEIN"/>
    <property type="match status" value="1"/>
</dbReference>
<reference evidence="6 7" key="1">
    <citation type="submission" date="2015-03" db="EMBL/GenBank/DDBJ databases">
        <title>Genome assembly of Sandaracinus amylolyticus DSM 53668.</title>
        <authorList>
            <person name="Sharma G."/>
            <person name="Subramanian S."/>
        </authorList>
    </citation>
    <scope>NUCLEOTIDE SEQUENCE [LARGE SCALE GENOMIC DNA]</scope>
    <source>
        <strain evidence="6 7">DSM 53668</strain>
    </source>
</reference>
<evidence type="ECO:0000256" key="3">
    <source>
        <dbReference type="ARBA" id="ARBA00023163"/>
    </source>
</evidence>
<dbReference type="PROSITE" id="PS01124">
    <property type="entry name" value="HTH_ARAC_FAMILY_2"/>
    <property type="match status" value="1"/>
</dbReference>
<feature type="domain" description="HTH araC/xylS-type" evidence="5">
    <location>
        <begin position="162"/>
        <end position="259"/>
    </location>
</feature>
<keyword evidence="7" id="KW-1185">Reference proteome</keyword>
<name>A0A0F6YIZ0_9BACT</name>
<dbReference type="InterPro" id="IPR018060">
    <property type="entry name" value="HTH_AraC"/>
</dbReference>
<sequence>MRPIGSVRVEYVRDGRGVELARVELGAPSWWVSMAEGLVLLLVVRGEGTARCRGERIVLHEGLARLCMPHEVAVVETERTPIALALFQVPRALLRSAAERAERFEVSPTLAALASDVASRWQRDARDGIDDALTEMLALLPSARTIAAERPRRSVLEPGAVRRARLYLESRFRTTPTLDDLVAESGASKFHLARSFRAYHGVPPHTYLNYYRLAVARTLIASGARGSDAAVATGFADQSHFSRSFRKLIGVSPLAYARVGDTRTTGRGSSVRRVPDARSGDGGGPRASSEEGA</sequence>
<dbReference type="Gene3D" id="1.10.10.60">
    <property type="entry name" value="Homeodomain-like"/>
    <property type="match status" value="1"/>
</dbReference>
<dbReference type="PANTHER" id="PTHR46796">
    <property type="entry name" value="HTH-TYPE TRANSCRIPTIONAL ACTIVATOR RHAS-RELATED"/>
    <property type="match status" value="1"/>
</dbReference>
<dbReference type="GO" id="GO:0043565">
    <property type="term" value="F:sequence-specific DNA binding"/>
    <property type="evidence" value="ECO:0007669"/>
    <property type="project" value="InterPro"/>
</dbReference>
<keyword evidence="2" id="KW-0238">DNA-binding</keyword>
<evidence type="ECO:0000313" key="6">
    <source>
        <dbReference type="EMBL" id="AKF07516.1"/>
    </source>
</evidence>
<accession>A0A0F6YIZ0</accession>
<gene>
    <name evidence="6" type="ORF">DB32_004665</name>
</gene>
<dbReference type="Pfam" id="PF12833">
    <property type="entry name" value="HTH_18"/>
    <property type="match status" value="1"/>
</dbReference>
<dbReference type="STRING" id="927083.DB32_004665"/>
<dbReference type="OrthoDB" id="112032at2"/>
<dbReference type="EMBL" id="CP011125">
    <property type="protein sequence ID" value="AKF07516.1"/>
    <property type="molecule type" value="Genomic_DNA"/>
</dbReference>
<evidence type="ECO:0000256" key="4">
    <source>
        <dbReference type="SAM" id="MobiDB-lite"/>
    </source>
</evidence>
<feature type="compositionally biased region" description="Low complexity" evidence="4">
    <location>
        <begin position="262"/>
        <end position="272"/>
    </location>
</feature>
<proteinExistence type="predicted"/>
<evidence type="ECO:0000259" key="5">
    <source>
        <dbReference type="PROSITE" id="PS01124"/>
    </source>
</evidence>
<evidence type="ECO:0000256" key="1">
    <source>
        <dbReference type="ARBA" id="ARBA00023015"/>
    </source>
</evidence>
<protein>
    <submittedName>
        <fullName evidence="6">Transcriptional regulator, AraC family protein</fullName>
    </submittedName>
</protein>
<dbReference type="SUPFAM" id="SSF46689">
    <property type="entry name" value="Homeodomain-like"/>
    <property type="match status" value="2"/>
</dbReference>
<dbReference type="InterPro" id="IPR050204">
    <property type="entry name" value="AraC_XylS_family_regulators"/>
</dbReference>
<organism evidence="6 7">
    <name type="scientific">Sandaracinus amylolyticus</name>
    <dbReference type="NCBI Taxonomy" id="927083"/>
    <lineage>
        <taxon>Bacteria</taxon>
        <taxon>Pseudomonadati</taxon>
        <taxon>Myxococcota</taxon>
        <taxon>Polyangia</taxon>
        <taxon>Polyangiales</taxon>
        <taxon>Sandaracinaceae</taxon>
        <taxon>Sandaracinus</taxon>
    </lineage>
</organism>
<dbReference type="SMART" id="SM00342">
    <property type="entry name" value="HTH_ARAC"/>
    <property type="match status" value="1"/>
</dbReference>
<dbReference type="AlphaFoldDB" id="A0A0F6YIZ0"/>
<dbReference type="GO" id="GO:0003700">
    <property type="term" value="F:DNA-binding transcription factor activity"/>
    <property type="evidence" value="ECO:0007669"/>
    <property type="project" value="InterPro"/>
</dbReference>